<feature type="domain" description="ANTAR" evidence="5">
    <location>
        <begin position="165"/>
        <end position="226"/>
    </location>
</feature>
<dbReference type="InterPro" id="IPR012074">
    <property type="entry name" value="GAF_ANTAR"/>
</dbReference>
<proteinExistence type="predicted"/>
<comment type="caution">
    <text evidence="6">The sequence shown here is derived from an EMBL/GenBank/DDBJ whole genome shotgun (WGS) entry which is preliminary data.</text>
</comment>
<dbReference type="PROSITE" id="PS50921">
    <property type="entry name" value="ANTAR"/>
    <property type="match status" value="1"/>
</dbReference>
<evidence type="ECO:0000256" key="3">
    <source>
        <dbReference type="ARBA" id="ARBA00023015"/>
    </source>
</evidence>
<dbReference type="Pfam" id="PF03861">
    <property type="entry name" value="ANTAR"/>
    <property type="match status" value="1"/>
</dbReference>
<evidence type="ECO:0000313" key="7">
    <source>
        <dbReference type="Proteomes" id="UP000297318"/>
    </source>
</evidence>
<name>A0A4Z1E1B8_9MICO</name>
<dbReference type="SMART" id="SM01012">
    <property type="entry name" value="ANTAR"/>
    <property type="match status" value="1"/>
</dbReference>
<evidence type="ECO:0000256" key="2">
    <source>
        <dbReference type="ARBA" id="ARBA00022777"/>
    </source>
</evidence>
<evidence type="ECO:0000256" key="4">
    <source>
        <dbReference type="ARBA" id="ARBA00023163"/>
    </source>
</evidence>
<dbReference type="InterPro" id="IPR003018">
    <property type="entry name" value="GAF"/>
</dbReference>
<dbReference type="SUPFAM" id="SSF52172">
    <property type="entry name" value="CheY-like"/>
    <property type="match status" value="1"/>
</dbReference>
<evidence type="ECO:0000313" key="6">
    <source>
        <dbReference type="EMBL" id="TGO05745.1"/>
    </source>
</evidence>
<keyword evidence="2" id="KW-0418">Kinase</keyword>
<dbReference type="SMART" id="SM00065">
    <property type="entry name" value="GAF"/>
    <property type="match status" value="1"/>
</dbReference>
<dbReference type="EMBL" id="RHPJ01000002">
    <property type="protein sequence ID" value="TGO05745.1"/>
    <property type="molecule type" value="Genomic_DNA"/>
</dbReference>
<dbReference type="OrthoDB" id="3683444at2"/>
<dbReference type="SUPFAM" id="SSF55781">
    <property type="entry name" value="GAF domain-like"/>
    <property type="match status" value="1"/>
</dbReference>
<keyword evidence="4" id="KW-0804">Transcription</keyword>
<sequence length="233" mass="25635">MKSYEQFVRTTSDFSARLLTDYDVLEVLEELAERLADLLGLVGSGVSLARGDRLEAITAIPELIQPLEKQQELDQAGPCIEAHRTGRVEAIDDLDREIRWPTYLRIAHAQGIRAVAAIPMRLTDQGIGALNLYCATPREWSEEDLGAAQVLSNMATAFLINASTLAKQTLLSEQLQNALDTRVLLEQAKGIVAESNGTSVDVAFSVIRKFARTRRIPLQEVANAVVHMGVRPT</sequence>
<dbReference type="RefSeq" id="WP_135849698.1">
    <property type="nucleotide sequence ID" value="NZ_RHPJ01000002.1"/>
</dbReference>
<dbReference type="Gene3D" id="1.10.10.10">
    <property type="entry name" value="Winged helix-like DNA-binding domain superfamily/Winged helix DNA-binding domain"/>
    <property type="match status" value="1"/>
</dbReference>
<dbReference type="Gene3D" id="3.30.450.40">
    <property type="match status" value="1"/>
</dbReference>
<dbReference type="PIRSF" id="PIRSF036625">
    <property type="entry name" value="GAF_ANTAR"/>
    <property type="match status" value="1"/>
</dbReference>
<dbReference type="AlphaFoldDB" id="A0A4Z1E1B8"/>
<evidence type="ECO:0000256" key="1">
    <source>
        <dbReference type="ARBA" id="ARBA00022679"/>
    </source>
</evidence>
<dbReference type="Pfam" id="PF01590">
    <property type="entry name" value="GAF"/>
    <property type="match status" value="1"/>
</dbReference>
<dbReference type="InterPro" id="IPR005561">
    <property type="entry name" value="ANTAR"/>
</dbReference>
<keyword evidence="7" id="KW-1185">Reference proteome</keyword>
<keyword evidence="3" id="KW-0805">Transcription regulation</keyword>
<gene>
    <name evidence="6" type="ORF">SERN_1749</name>
</gene>
<evidence type="ECO:0000259" key="5">
    <source>
        <dbReference type="PROSITE" id="PS50921"/>
    </source>
</evidence>
<keyword evidence="1" id="KW-0808">Transferase</keyword>
<organism evidence="6 7">
    <name type="scientific">Serinibacter arcticus</name>
    <dbReference type="NCBI Taxonomy" id="1655435"/>
    <lineage>
        <taxon>Bacteria</taxon>
        <taxon>Bacillati</taxon>
        <taxon>Actinomycetota</taxon>
        <taxon>Actinomycetes</taxon>
        <taxon>Micrococcales</taxon>
        <taxon>Beutenbergiaceae</taxon>
        <taxon>Serinibacter</taxon>
    </lineage>
</organism>
<dbReference type="Proteomes" id="UP000297318">
    <property type="component" value="Unassembled WGS sequence"/>
</dbReference>
<protein>
    <recommendedName>
        <fullName evidence="5">ANTAR domain-containing protein</fullName>
    </recommendedName>
</protein>
<accession>A0A4Z1E1B8</accession>
<dbReference type="GO" id="GO:0003723">
    <property type="term" value="F:RNA binding"/>
    <property type="evidence" value="ECO:0007669"/>
    <property type="project" value="InterPro"/>
</dbReference>
<reference evidence="6 7" key="1">
    <citation type="submission" date="2018-11" db="EMBL/GenBank/DDBJ databases">
        <title>Complete genome sequencing of the Actinobacteria Serinibacter sp. K3-2.</title>
        <authorList>
            <person name="Rakitin A.L."/>
            <person name="Beletsky A.V."/>
            <person name="Mardanov A.V."/>
            <person name="Ravin N.V."/>
            <person name="Gromova A.S."/>
            <person name="Filippova S.N."/>
            <person name="Gal'Chenko V.F."/>
        </authorList>
    </citation>
    <scope>NUCLEOTIDE SEQUENCE [LARGE SCALE GENOMIC DNA]</scope>
    <source>
        <strain evidence="6 7">K3-2</strain>
    </source>
</reference>
<dbReference type="InterPro" id="IPR036388">
    <property type="entry name" value="WH-like_DNA-bd_sf"/>
</dbReference>
<dbReference type="GO" id="GO:0016301">
    <property type="term" value="F:kinase activity"/>
    <property type="evidence" value="ECO:0007669"/>
    <property type="project" value="UniProtKB-KW"/>
</dbReference>
<dbReference type="InterPro" id="IPR011006">
    <property type="entry name" value="CheY-like_superfamily"/>
</dbReference>
<dbReference type="InterPro" id="IPR029016">
    <property type="entry name" value="GAF-like_dom_sf"/>
</dbReference>